<organism evidence="2 3">
    <name type="scientific">Vicingus serpentipes</name>
    <dbReference type="NCBI Taxonomy" id="1926625"/>
    <lineage>
        <taxon>Bacteria</taxon>
        <taxon>Pseudomonadati</taxon>
        <taxon>Bacteroidota</taxon>
        <taxon>Flavobacteriia</taxon>
        <taxon>Flavobacteriales</taxon>
        <taxon>Vicingaceae</taxon>
        <taxon>Vicingus</taxon>
    </lineage>
</organism>
<dbReference type="SUPFAM" id="SSF53955">
    <property type="entry name" value="Lysozyme-like"/>
    <property type="match status" value="1"/>
</dbReference>
<reference evidence="2 3" key="1">
    <citation type="submission" date="2019-08" db="EMBL/GenBank/DDBJ databases">
        <title>Genome of Vicingus serpentipes NCIMB 15042.</title>
        <authorList>
            <person name="Bowman J.P."/>
        </authorList>
    </citation>
    <scope>NUCLEOTIDE SEQUENCE [LARGE SCALE GENOMIC DNA]</scope>
    <source>
        <strain evidence="2 3">NCIMB 15042</strain>
    </source>
</reference>
<proteinExistence type="predicted"/>
<keyword evidence="3" id="KW-1185">Reference proteome</keyword>
<sequence>MKKIPFIFILIVSATFCISFSEPFVEKTDVVEVVGLNDSINYNFVSSEQLYAERWNVLPQPNFWRTLMQMGDDSAVINIASTRQIIKRIAVKDWNDQTDAQKDLFRDSVRTHYNLASEAKVFMTSGKRDFYDFEKVIPSIGRGIAVFKENGVDPFYAQAILLIESPNKLQKSQVGAYGSFQIMKNVAINLGLIVNKTIDEREDFDKSAWGAAKLIKTICIPELNKILDARCIEYQPTDIWYRLLVLHVYHAGAGNVKHAINAIDPKKGDINLITTLWQTEAAGFRNASQNYSQLALASMLELDEIIYHNCNNIIPCN</sequence>
<dbReference type="OrthoDB" id="1466292at2"/>
<dbReference type="Gene3D" id="1.10.530.10">
    <property type="match status" value="1"/>
</dbReference>
<dbReference type="EMBL" id="VOOS01000002">
    <property type="protein sequence ID" value="TXB66036.1"/>
    <property type="molecule type" value="Genomic_DNA"/>
</dbReference>
<name>A0A5C6RU83_9FLAO</name>
<evidence type="ECO:0000259" key="1">
    <source>
        <dbReference type="Pfam" id="PF01464"/>
    </source>
</evidence>
<dbReference type="RefSeq" id="WP_147099431.1">
    <property type="nucleotide sequence ID" value="NZ_VOOS01000002.1"/>
</dbReference>
<evidence type="ECO:0000313" key="3">
    <source>
        <dbReference type="Proteomes" id="UP000321721"/>
    </source>
</evidence>
<comment type="caution">
    <text evidence="2">The sequence shown here is derived from an EMBL/GenBank/DDBJ whole genome shotgun (WGS) entry which is preliminary data.</text>
</comment>
<dbReference type="Pfam" id="PF01464">
    <property type="entry name" value="SLT"/>
    <property type="match status" value="1"/>
</dbReference>
<feature type="domain" description="Transglycosylase SLT" evidence="1">
    <location>
        <begin position="148"/>
        <end position="262"/>
    </location>
</feature>
<evidence type="ECO:0000313" key="2">
    <source>
        <dbReference type="EMBL" id="TXB66036.1"/>
    </source>
</evidence>
<accession>A0A5C6RU83</accession>
<protein>
    <submittedName>
        <fullName evidence="2">Lytic transglycosylase domain-containing protein</fullName>
    </submittedName>
</protein>
<gene>
    <name evidence="2" type="ORF">FRY74_05555</name>
</gene>
<dbReference type="Proteomes" id="UP000321721">
    <property type="component" value="Unassembled WGS sequence"/>
</dbReference>
<dbReference type="InterPro" id="IPR023346">
    <property type="entry name" value="Lysozyme-like_dom_sf"/>
</dbReference>
<dbReference type="InterPro" id="IPR008258">
    <property type="entry name" value="Transglycosylase_SLT_dom_1"/>
</dbReference>
<dbReference type="AlphaFoldDB" id="A0A5C6RU83"/>